<accession>A0A1I7Y2Y6</accession>
<protein>
    <submittedName>
        <fullName evidence="3">Nitrous oxide reductase</fullName>
    </submittedName>
</protein>
<name>A0A1I7Y2Y6_9BILA</name>
<evidence type="ECO:0000256" key="1">
    <source>
        <dbReference type="SAM" id="MobiDB-lite"/>
    </source>
</evidence>
<feature type="region of interest" description="Disordered" evidence="1">
    <location>
        <begin position="101"/>
        <end position="120"/>
    </location>
</feature>
<dbReference type="WBParaSite" id="L893_g12124.t1">
    <property type="protein sequence ID" value="L893_g12124.t1"/>
    <property type="gene ID" value="L893_g12124"/>
</dbReference>
<reference evidence="3" key="1">
    <citation type="submission" date="2016-11" db="UniProtKB">
        <authorList>
            <consortium name="WormBaseParasite"/>
        </authorList>
    </citation>
    <scope>IDENTIFICATION</scope>
</reference>
<dbReference type="Proteomes" id="UP000095287">
    <property type="component" value="Unplaced"/>
</dbReference>
<sequence length="137" mass="14353">AAQVGTLGQQLDLLGRHMALDELAVDHPGVARRQARRHAQALLDCTHVRLHMVIHAKAVVAQVADPFLAATAVGVAVHIDGLAGLGQRTHGQQAEGNEILFQHRGSPGPPSGQPASRMIGGRSVQQGNRAHGWSIAG</sequence>
<dbReference type="AlphaFoldDB" id="A0A1I7Y2Y6"/>
<proteinExistence type="predicted"/>
<organism evidence="2 3">
    <name type="scientific">Steinernema glaseri</name>
    <dbReference type="NCBI Taxonomy" id="37863"/>
    <lineage>
        <taxon>Eukaryota</taxon>
        <taxon>Metazoa</taxon>
        <taxon>Ecdysozoa</taxon>
        <taxon>Nematoda</taxon>
        <taxon>Chromadorea</taxon>
        <taxon>Rhabditida</taxon>
        <taxon>Tylenchina</taxon>
        <taxon>Panagrolaimomorpha</taxon>
        <taxon>Strongyloidoidea</taxon>
        <taxon>Steinernematidae</taxon>
        <taxon>Steinernema</taxon>
    </lineage>
</organism>
<keyword evidence="2" id="KW-1185">Reference proteome</keyword>
<evidence type="ECO:0000313" key="3">
    <source>
        <dbReference type="WBParaSite" id="L893_g12124.t1"/>
    </source>
</evidence>
<evidence type="ECO:0000313" key="2">
    <source>
        <dbReference type="Proteomes" id="UP000095287"/>
    </source>
</evidence>